<protein>
    <submittedName>
        <fullName evidence="2">Uncharacterized protein</fullName>
    </submittedName>
</protein>
<organism evidence="1 2">
    <name type="scientific">Romanomermis culicivorax</name>
    <name type="common">Nematode worm</name>
    <dbReference type="NCBI Taxonomy" id="13658"/>
    <lineage>
        <taxon>Eukaryota</taxon>
        <taxon>Metazoa</taxon>
        <taxon>Ecdysozoa</taxon>
        <taxon>Nematoda</taxon>
        <taxon>Enoplea</taxon>
        <taxon>Dorylaimia</taxon>
        <taxon>Mermithida</taxon>
        <taxon>Mermithoidea</taxon>
        <taxon>Mermithidae</taxon>
        <taxon>Romanomermis</taxon>
    </lineage>
</organism>
<evidence type="ECO:0000313" key="2">
    <source>
        <dbReference type="WBParaSite" id="nRc.2.0.1.t43710-RA"/>
    </source>
</evidence>
<keyword evidence="1" id="KW-1185">Reference proteome</keyword>
<name>A0A915KZU4_ROMCU</name>
<proteinExistence type="predicted"/>
<dbReference type="AlphaFoldDB" id="A0A915KZU4"/>
<accession>A0A915KZU4</accession>
<sequence length="110" mass="12269">MAEQEGRIYHGAPPQSIVTLHPRFELLLFTLRACYVSVSGTPDTDDDDWSAGGKSTTAPKFVWNSNRITLENTVTIDKPLGDIYRFGVAAFCPNESYHFWLVTVIVSMVS</sequence>
<evidence type="ECO:0000313" key="1">
    <source>
        <dbReference type="Proteomes" id="UP000887565"/>
    </source>
</evidence>
<reference evidence="2" key="1">
    <citation type="submission" date="2022-11" db="UniProtKB">
        <authorList>
            <consortium name="WormBaseParasite"/>
        </authorList>
    </citation>
    <scope>IDENTIFICATION</scope>
</reference>
<dbReference type="WBParaSite" id="nRc.2.0.1.t43710-RA">
    <property type="protein sequence ID" value="nRc.2.0.1.t43710-RA"/>
    <property type="gene ID" value="nRc.2.0.1.g43710"/>
</dbReference>
<dbReference type="Proteomes" id="UP000887565">
    <property type="component" value="Unplaced"/>
</dbReference>